<proteinExistence type="inferred from homology"/>
<dbReference type="GO" id="GO:0016887">
    <property type="term" value="F:ATP hydrolysis activity"/>
    <property type="evidence" value="ECO:0007669"/>
    <property type="project" value="InterPro"/>
</dbReference>
<dbReference type="InterPro" id="IPR015856">
    <property type="entry name" value="ABC_transpr_CbiO/EcfA_su"/>
</dbReference>
<protein>
    <submittedName>
        <fullName evidence="6">ABC transporter related protein</fullName>
    </submittedName>
</protein>
<dbReference type="EMBL" id="LCOZ01000007">
    <property type="protein sequence ID" value="KKU87867.1"/>
    <property type="molecule type" value="Genomic_DNA"/>
</dbReference>
<dbReference type="PROSITE" id="PS50893">
    <property type="entry name" value="ABC_TRANSPORTER_2"/>
    <property type="match status" value="1"/>
</dbReference>
<feature type="domain" description="ABC transporter" evidence="5">
    <location>
        <begin position="5"/>
        <end position="220"/>
    </location>
</feature>
<dbReference type="GO" id="GO:0005524">
    <property type="term" value="F:ATP binding"/>
    <property type="evidence" value="ECO:0007669"/>
    <property type="project" value="UniProtKB-KW"/>
</dbReference>
<dbReference type="Gene3D" id="3.40.50.300">
    <property type="entry name" value="P-loop containing nucleotide triphosphate hydrolases"/>
    <property type="match status" value="1"/>
</dbReference>
<comment type="caution">
    <text evidence="6">The sequence shown here is derived from an EMBL/GenBank/DDBJ whole genome shotgun (WGS) entry which is preliminary data.</text>
</comment>
<organism evidence="6 7">
    <name type="scientific">Candidatus Beckwithbacteria bacterium GW2011_GWC2_47_9</name>
    <dbReference type="NCBI Taxonomy" id="1618373"/>
    <lineage>
        <taxon>Bacteria</taxon>
        <taxon>Candidatus Beckwithiibacteriota</taxon>
    </lineage>
</organism>
<evidence type="ECO:0000259" key="5">
    <source>
        <dbReference type="PROSITE" id="PS50893"/>
    </source>
</evidence>
<keyword evidence="2" id="KW-0813">Transport</keyword>
<dbReference type="PANTHER" id="PTHR43553:SF24">
    <property type="entry name" value="ENERGY-COUPLING FACTOR TRANSPORTER ATP-BINDING PROTEIN ECFA1"/>
    <property type="match status" value="1"/>
</dbReference>
<dbReference type="SMART" id="SM00382">
    <property type="entry name" value="AAA"/>
    <property type="match status" value="1"/>
</dbReference>
<evidence type="ECO:0000256" key="1">
    <source>
        <dbReference type="ARBA" id="ARBA00005417"/>
    </source>
</evidence>
<dbReference type="InterPro" id="IPR027417">
    <property type="entry name" value="P-loop_NTPase"/>
</dbReference>
<dbReference type="SUPFAM" id="SSF52540">
    <property type="entry name" value="P-loop containing nucleoside triphosphate hydrolases"/>
    <property type="match status" value="1"/>
</dbReference>
<dbReference type="InterPro" id="IPR050095">
    <property type="entry name" value="ECF_ABC_transporter_ATP-bd"/>
</dbReference>
<keyword evidence="3" id="KW-0547">Nucleotide-binding</keyword>
<dbReference type="GO" id="GO:0043190">
    <property type="term" value="C:ATP-binding cassette (ABC) transporter complex"/>
    <property type="evidence" value="ECO:0007669"/>
    <property type="project" value="TreeGrafter"/>
</dbReference>
<dbReference type="AlphaFoldDB" id="A0A0G1U189"/>
<dbReference type="InterPro" id="IPR003439">
    <property type="entry name" value="ABC_transporter-like_ATP-bd"/>
</dbReference>
<evidence type="ECO:0000313" key="7">
    <source>
        <dbReference type="Proteomes" id="UP000034772"/>
    </source>
</evidence>
<evidence type="ECO:0000313" key="6">
    <source>
        <dbReference type="EMBL" id="KKU87867.1"/>
    </source>
</evidence>
<dbReference type="Pfam" id="PF00005">
    <property type="entry name" value="ABC_tran"/>
    <property type="match status" value="1"/>
</dbReference>
<evidence type="ECO:0000256" key="2">
    <source>
        <dbReference type="ARBA" id="ARBA00022448"/>
    </source>
</evidence>
<evidence type="ECO:0000256" key="4">
    <source>
        <dbReference type="ARBA" id="ARBA00022840"/>
    </source>
</evidence>
<gene>
    <name evidence="6" type="ORF">UY17_C0007G0003</name>
</gene>
<dbReference type="CDD" id="cd03225">
    <property type="entry name" value="ABC_cobalt_CbiO_domain1"/>
    <property type="match status" value="1"/>
</dbReference>
<dbReference type="PANTHER" id="PTHR43553">
    <property type="entry name" value="HEAVY METAL TRANSPORTER"/>
    <property type="match status" value="1"/>
</dbReference>
<sequence length="229" mass="25225">MPTAINVINLTVTYPHEKPALKNINWQLKHGEWLGITGSNGSGKTTLLYCLAGLISKHIPAKITGETLINQSVGIVFQNPDFSLFNLTVAEEVAFGARGPIEPALKAVGMYRQKSADPQTLSYGGKQKVCLAAVLAKNPDLILLDEPTSMLDYKSALELYRLLNKLNQQGKTIVVVEHDTDFLFEFTQKTLILDQGKQVAFGPSQTVLKRTRLLKRLGLKPACRQGRPL</sequence>
<dbReference type="GO" id="GO:0042626">
    <property type="term" value="F:ATPase-coupled transmembrane transporter activity"/>
    <property type="evidence" value="ECO:0007669"/>
    <property type="project" value="TreeGrafter"/>
</dbReference>
<name>A0A0G1U189_9BACT</name>
<accession>A0A0G1U189</accession>
<dbReference type="PATRIC" id="fig|1618373.3.peg.77"/>
<dbReference type="Proteomes" id="UP000034772">
    <property type="component" value="Unassembled WGS sequence"/>
</dbReference>
<comment type="similarity">
    <text evidence="1">Belongs to the ABC transporter superfamily.</text>
</comment>
<reference evidence="6 7" key="1">
    <citation type="journal article" date="2015" name="Nature">
        <title>rRNA introns, odd ribosomes, and small enigmatic genomes across a large radiation of phyla.</title>
        <authorList>
            <person name="Brown C.T."/>
            <person name="Hug L.A."/>
            <person name="Thomas B.C."/>
            <person name="Sharon I."/>
            <person name="Castelle C.J."/>
            <person name="Singh A."/>
            <person name="Wilkins M.J."/>
            <person name="Williams K.H."/>
            <person name="Banfield J.F."/>
        </authorList>
    </citation>
    <scope>NUCLEOTIDE SEQUENCE [LARGE SCALE GENOMIC DNA]</scope>
</reference>
<keyword evidence="4" id="KW-0067">ATP-binding</keyword>
<evidence type="ECO:0000256" key="3">
    <source>
        <dbReference type="ARBA" id="ARBA00022741"/>
    </source>
</evidence>
<dbReference type="InterPro" id="IPR003593">
    <property type="entry name" value="AAA+_ATPase"/>
</dbReference>